<dbReference type="PANTHER" id="PTHR12131:SF1">
    <property type="entry name" value="ATP-DEPENDENT RNA HELICASE SUPV3L1, MITOCHONDRIAL-RELATED"/>
    <property type="match status" value="1"/>
</dbReference>
<dbReference type="InterPro" id="IPR011545">
    <property type="entry name" value="DEAD/DEAH_box_helicase_dom"/>
</dbReference>
<dbReference type="InterPro" id="IPR014001">
    <property type="entry name" value="Helicase_ATP-bd"/>
</dbReference>
<protein>
    <submittedName>
        <fullName evidence="6">DEAD/DEAH box helicase</fullName>
    </submittedName>
</protein>
<dbReference type="GO" id="GO:0004386">
    <property type="term" value="F:helicase activity"/>
    <property type="evidence" value="ECO:0007669"/>
    <property type="project" value="UniProtKB-KW"/>
</dbReference>
<gene>
    <name evidence="6" type="ORF">E7203_00915</name>
</gene>
<organism evidence="6 7">
    <name type="scientific">Selenomonas ruminantium</name>
    <dbReference type="NCBI Taxonomy" id="971"/>
    <lineage>
        <taxon>Bacteria</taxon>
        <taxon>Bacillati</taxon>
        <taxon>Bacillota</taxon>
        <taxon>Negativicutes</taxon>
        <taxon>Selenomonadales</taxon>
        <taxon>Selenomonadaceae</taxon>
        <taxon>Selenomonas</taxon>
    </lineage>
</organism>
<dbReference type="AlphaFoldDB" id="A0A927ZPG4"/>
<dbReference type="GO" id="GO:0016787">
    <property type="term" value="F:hydrolase activity"/>
    <property type="evidence" value="ECO:0007669"/>
    <property type="project" value="UniProtKB-KW"/>
</dbReference>
<keyword evidence="3 6" id="KW-0347">Helicase</keyword>
<name>A0A927ZPG4_SELRU</name>
<evidence type="ECO:0000256" key="3">
    <source>
        <dbReference type="ARBA" id="ARBA00022806"/>
    </source>
</evidence>
<keyword evidence="1" id="KW-0547">Nucleotide-binding</keyword>
<keyword evidence="2" id="KW-0378">Hydrolase</keyword>
<dbReference type="SMART" id="SM00487">
    <property type="entry name" value="DEXDc"/>
    <property type="match status" value="1"/>
</dbReference>
<dbReference type="GO" id="GO:0003676">
    <property type="term" value="F:nucleic acid binding"/>
    <property type="evidence" value="ECO:0007669"/>
    <property type="project" value="InterPro"/>
</dbReference>
<dbReference type="Proteomes" id="UP000772151">
    <property type="component" value="Unassembled WGS sequence"/>
</dbReference>
<accession>A0A927ZPG4</accession>
<reference evidence="6" key="1">
    <citation type="submission" date="2019-04" db="EMBL/GenBank/DDBJ databases">
        <title>Evolution of Biomass-Degrading Anaerobic Consortia Revealed by Metagenomics.</title>
        <authorList>
            <person name="Peng X."/>
        </authorList>
    </citation>
    <scope>NUCLEOTIDE SEQUENCE</scope>
    <source>
        <strain evidence="6">SIG242</strain>
    </source>
</reference>
<evidence type="ECO:0000313" key="7">
    <source>
        <dbReference type="Proteomes" id="UP000772151"/>
    </source>
</evidence>
<evidence type="ECO:0000313" key="6">
    <source>
        <dbReference type="EMBL" id="MBE6084029.1"/>
    </source>
</evidence>
<dbReference type="InterPro" id="IPR027417">
    <property type="entry name" value="P-loop_NTPase"/>
</dbReference>
<dbReference type="PANTHER" id="PTHR12131">
    <property type="entry name" value="ATP-DEPENDENT RNA AND DNA HELICASE"/>
    <property type="match status" value="1"/>
</dbReference>
<dbReference type="SUPFAM" id="SSF52540">
    <property type="entry name" value="P-loop containing nucleoside triphosphate hydrolases"/>
    <property type="match status" value="1"/>
</dbReference>
<dbReference type="Pfam" id="PF00270">
    <property type="entry name" value="DEAD"/>
    <property type="match status" value="1"/>
</dbReference>
<dbReference type="EMBL" id="SVCA01000001">
    <property type="protein sequence ID" value="MBE6084029.1"/>
    <property type="molecule type" value="Genomic_DNA"/>
</dbReference>
<dbReference type="Gene3D" id="3.40.50.300">
    <property type="entry name" value="P-loop containing nucleotide triphosphate hydrolases"/>
    <property type="match status" value="2"/>
</dbReference>
<dbReference type="PROSITE" id="PS51192">
    <property type="entry name" value="HELICASE_ATP_BIND_1"/>
    <property type="match status" value="1"/>
</dbReference>
<dbReference type="InterPro" id="IPR050699">
    <property type="entry name" value="RNA-DNA_Helicase"/>
</dbReference>
<evidence type="ECO:0000259" key="5">
    <source>
        <dbReference type="PROSITE" id="PS51192"/>
    </source>
</evidence>
<evidence type="ECO:0000256" key="4">
    <source>
        <dbReference type="ARBA" id="ARBA00022840"/>
    </source>
</evidence>
<dbReference type="GO" id="GO:0005524">
    <property type="term" value="F:ATP binding"/>
    <property type="evidence" value="ECO:0007669"/>
    <property type="project" value="UniProtKB-KW"/>
</dbReference>
<keyword evidence="4" id="KW-0067">ATP-binding</keyword>
<evidence type="ECO:0000256" key="2">
    <source>
        <dbReference type="ARBA" id="ARBA00022801"/>
    </source>
</evidence>
<proteinExistence type="predicted"/>
<sequence>MKNDNLTIRIIRGTFFPSAYKDFLLNQNMNRGKYRVILTVATLFLNCLNENVKRLGYRIIVIYCNRTNDYRPLYDITTNTGLLPISYFIEEQLIDEDDKNVFTELNAAYNKNFAVNSVICTLQQKKMIDFYRGNKNESLAVVAPTSYGKTELILHTINDSVDKNICIITPTKSLLAQTKMRILKACDRELKVITHPEMYNRNESNVLAVMTQERVLRLLKNNPLCTFDCVIIDEAHELLGPSDRSRLLTSVIVVLFKRNPKTVFKFLTPFIYDTTNLNVRYVENISKQYTVNEYVKTEMIYLVELRDNMPKKITFYDQFMNQFYDFGVCDTYNEFSFMLEHAGNKNIVYFNKPKDIEAFVEQIINKFKIIKSNKIRKACDNIAEYIHPEYRLIDSIKRGVIYHHGDVPEPIRLYIEKLYSEIKEIKYVITNSTLLEGINVPAEKMFVLDNKKGKGNLTPSAFKNLIGRVCRFSQIFDEEYGTLKRLEPEIYLVVGKYYSSHANVKNFITTAMNVEKKVEDKLENVLLKKTNITSDNKKELENAKEFIENYEDGAIPNYNLRKVKTDAGKICFLNNINEINIFEQEEYIENKFVEIKREIGLIDNTEKLFDVMYEMFLRKSDKEIMSRFRYEETRRFYKMFLDWRITNVSLNQMISSFMKYWKGLLSRNKDETIIFVGRWGDMTREGAKPLWTNISNKTDKELVNLAIVRIKEEQDFLDNVLIKYVEVLNDLGLIENRLYLFIKYGTDDKRAITCIKNGLNLTLAKILIEKYAEYIDVNIDDDTISLRDDIIEKMREAGENEVMICEMDMFCK</sequence>
<dbReference type="RefSeq" id="WP_303667942.1">
    <property type="nucleotide sequence ID" value="NZ_SVCA01000001.1"/>
</dbReference>
<evidence type="ECO:0000256" key="1">
    <source>
        <dbReference type="ARBA" id="ARBA00022741"/>
    </source>
</evidence>
<comment type="caution">
    <text evidence="6">The sequence shown here is derived from an EMBL/GenBank/DDBJ whole genome shotgun (WGS) entry which is preliminary data.</text>
</comment>
<feature type="domain" description="Helicase ATP-binding" evidence="5">
    <location>
        <begin position="130"/>
        <end position="250"/>
    </location>
</feature>